<gene>
    <name evidence="2" type="ORF">OKA04_12220</name>
</gene>
<feature type="compositionally biased region" description="Acidic residues" evidence="1">
    <location>
        <begin position="118"/>
        <end position="129"/>
    </location>
</feature>
<organism evidence="2 3">
    <name type="scientific">Luteolibacter flavescens</name>
    <dbReference type="NCBI Taxonomy" id="1859460"/>
    <lineage>
        <taxon>Bacteria</taxon>
        <taxon>Pseudomonadati</taxon>
        <taxon>Verrucomicrobiota</taxon>
        <taxon>Verrucomicrobiia</taxon>
        <taxon>Verrucomicrobiales</taxon>
        <taxon>Verrucomicrobiaceae</taxon>
        <taxon>Luteolibacter</taxon>
    </lineage>
</organism>
<evidence type="ECO:0000313" key="3">
    <source>
        <dbReference type="Proteomes" id="UP001207930"/>
    </source>
</evidence>
<name>A0ABT3FPJ8_9BACT</name>
<proteinExistence type="predicted"/>
<reference evidence="2 3" key="1">
    <citation type="submission" date="2022-10" db="EMBL/GenBank/DDBJ databases">
        <title>Luteolibacter flavescens strain MCCC 1K03193, whole genome shotgun sequencing project.</title>
        <authorList>
            <person name="Zhao G."/>
            <person name="Shen L."/>
        </authorList>
    </citation>
    <scope>NUCLEOTIDE SEQUENCE [LARGE SCALE GENOMIC DNA]</scope>
    <source>
        <strain evidence="2 3">MCCC 1K03193</strain>
    </source>
</reference>
<dbReference type="Proteomes" id="UP001207930">
    <property type="component" value="Unassembled WGS sequence"/>
</dbReference>
<evidence type="ECO:0000256" key="1">
    <source>
        <dbReference type="SAM" id="MobiDB-lite"/>
    </source>
</evidence>
<sequence length="255" mass="28886">MDKLSNPDEVFYRRLMSVVDDFGRFDARPAILRSSLYPLRIERVREADIVRSLASCQEAGLIRLYNVDGKGYLTILDFRQQVRAKNSKYPDPPDEEQPLSNCTSSDVHPISDDHLDGDGDGDGNGDGDGDGTPKPPEGDIGPSKTTGRVTERVLPDNWKRIPKGEQKTRKVLRNNRLMERIGGWFNRKPETLWSIAEAGALSQISPPPEDLELLESWYLASNVGERDIRRRDLLTLLNNWSIDLDRARLWSAEMP</sequence>
<dbReference type="EMBL" id="JAPDDS010000006">
    <property type="protein sequence ID" value="MCW1885496.1"/>
    <property type="molecule type" value="Genomic_DNA"/>
</dbReference>
<keyword evidence="3" id="KW-1185">Reference proteome</keyword>
<comment type="caution">
    <text evidence="2">The sequence shown here is derived from an EMBL/GenBank/DDBJ whole genome shotgun (WGS) entry which is preliminary data.</text>
</comment>
<protein>
    <submittedName>
        <fullName evidence="2">Uncharacterized protein</fullName>
    </submittedName>
</protein>
<evidence type="ECO:0000313" key="2">
    <source>
        <dbReference type="EMBL" id="MCW1885496.1"/>
    </source>
</evidence>
<accession>A0ABT3FPJ8</accession>
<feature type="region of interest" description="Disordered" evidence="1">
    <location>
        <begin position="85"/>
        <end position="157"/>
    </location>
</feature>